<dbReference type="AlphaFoldDB" id="A0A1I0RJ73"/>
<evidence type="ECO:0000313" key="2">
    <source>
        <dbReference type="Proteomes" id="UP000199437"/>
    </source>
</evidence>
<dbReference type="STRING" id="1267423.SAMN05216290_3661"/>
<evidence type="ECO:0000313" key="1">
    <source>
        <dbReference type="EMBL" id="SEW40976.1"/>
    </source>
</evidence>
<proteinExistence type="predicted"/>
<gene>
    <name evidence="1" type="ORF">SAMN05216290_3661</name>
</gene>
<dbReference type="GeneID" id="99988331"/>
<dbReference type="EMBL" id="FOIR01000004">
    <property type="protein sequence ID" value="SEW40976.1"/>
    <property type="molecule type" value="Genomic_DNA"/>
</dbReference>
<sequence length="288" mass="32902">MKKLKVIIAFAAVALLMNSCIYSLFPIFTKETRVFLPELDGKWQEGDKEGNYVTFSAGLNYKGNLKVSKVEKGQPQPKVEPKVETSFSIEFDGDEYYVEDGDTIRDKEKVKAYWEKEMEKLSEEFKGDMADKLANTLTELGGAIEQLTSGLDVGFDKDPESYYMTIYEEGEKVAVYEANVTEIGGEYFLDIYATDGDLADQAFESMVWFPVHSFMKLEMNGDQLKLVQFDYQKMNKLFKSNLIRLRHEVVDGTVLITAQTDELRKFIDKYSKDESVFEGSTLYTKVGQ</sequence>
<dbReference type="OrthoDB" id="1421611at2"/>
<dbReference type="Proteomes" id="UP000199437">
    <property type="component" value="Unassembled WGS sequence"/>
</dbReference>
<keyword evidence="2" id="KW-1185">Reference proteome</keyword>
<organism evidence="1 2">
    <name type="scientific">Roseivirga pacifica</name>
    <dbReference type="NCBI Taxonomy" id="1267423"/>
    <lineage>
        <taxon>Bacteria</taxon>
        <taxon>Pseudomonadati</taxon>
        <taxon>Bacteroidota</taxon>
        <taxon>Cytophagia</taxon>
        <taxon>Cytophagales</taxon>
        <taxon>Roseivirgaceae</taxon>
        <taxon>Roseivirga</taxon>
    </lineage>
</organism>
<dbReference type="RefSeq" id="WP_121505211.1">
    <property type="nucleotide sequence ID" value="NZ_FOIR01000004.1"/>
</dbReference>
<protein>
    <submittedName>
        <fullName evidence="1">Uncharacterized protein</fullName>
    </submittedName>
</protein>
<accession>A0A1I0RJ73</accession>
<name>A0A1I0RJ73_9BACT</name>
<reference evidence="2" key="1">
    <citation type="submission" date="2016-10" db="EMBL/GenBank/DDBJ databases">
        <authorList>
            <person name="Varghese N."/>
            <person name="Submissions S."/>
        </authorList>
    </citation>
    <scope>NUCLEOTIDE SEQUENCE [LARGE SCALE GENOMIC DNA]</scope>
    <source>
        <strain evidence="2">CGMCC 1.12402</strain>
    </source>
</reference>